<dbReference type="PRINTS" id="PR00507">
    <property type="entry name" value="N12N6MTFRASE"/>
</dbReference>
<evidence type="ECO:0000313" key="9">
    <source>
        <dbReference type="Proteomes" id="UP000229329"/>
    </source>
</evidence>
<dbReference type="InterPro" id="IPR029063">
    <property type="entry name" value="SAM-dependent_MTases_sf"/>
</dbReference>
<evidence type="ECO:0000313" key="8">
    <source>
        <dbReference type="EMBL" id="PJG84543.1"/>
    </source>
</evidence>
<dbReference type="SUPFAM" id="SSF53335">
    <property type="entry name" value="S-adenosyl-L-methionine-dependent methyltransferases"/>
    <property type="match status" value="1"/>
</dbReference>
<evidence type="ECO:0000256" key="3">
    <source>
        <dbReference type="ARBA" id="ARBA00022679"/>
    </source>
</evidence>
<protein>
    <recommendedName>
        <fullName evidence="6">tRNA1(Val) (adenine(37)-N6)-methyltransferase</fullName>
        <ecNumber evidence="6">2.1.1.223</ecNumber>
    </recommendedName>
    <alternativeName>
        <fullName evidence="6">tRNA m6A37 methyltransferase</fullName>
    </alternativeName>
</protein>
<dbReference type="PROSITE" id="PS00092">
    <property type="entry name" value="N6_MTASE"/>
    <property type="match status" value="1"/>
</dbReference>
<keyword evidence="3 6" id="KW-0808">Transferase</keyword>
<dbReference type="GO" id="GO:0016430">
    <property type="term" value="F:tRNA (adenine-N6)-methyltransferase activity"/>
    <property type="evidence" value="ECO:0007669"/>
    <property type="project" value="UniProtKB-UniRule"/>
</dbReference>
<dbReference type="Pfam" id="PF05175">
    <property type="entry name" value="MTS"/>
    <property type="match status" value="1"/>
</dbReference>
<dbReference type="GO" id="GO:0005737">
    <property type="term" value="C:cytoplasm"/>
    <property type="evidence" value="ECO:0007669"/>
    <property type="project" value="UniProtKB-SubCell"/>
</dbReference>
<dbReference type="Gene3D" id="3.40.50.150">
    <property type="entry name" value="Vaccinia Virus protein VP39"/>
    <property type="match status" value="1"/>
</dbReference>
<dbReference type="PANTHER" id="PTHR47739:SF1">
    <property type="entry name" value="TRNA1(VAL) (ADENINE(37)-N6)-METHYLTRANSFERASE"/>
    <property type="match status" value="1"/>
</dbReference>
<evidence type="ECO:0000256" key="4">
    <source>
        <dbReference type="ARBA" id="ARBA00022691"/>
    </source>
</evidence>
<dbReference type="OrthoDB" id="5383291at2"/>
<dbReference type="Proteomes" id="UP000229329">
    <property type="component" value="Unassembled WGS sequence"/>
</dbReference>
<dbReference type="GO" id="GO:0008033">
    <property type="term" value="P:tRNA processing"/>
    <property type="evidence" value="ECO:0007669"/>
    <property type="project" value="UniProtKB-UniRule"/>
</dbReference>
<dbReference type="CDD" id="cd02440">
    <property type="entry name" value="AdoMet_MTases"/>
    <property type="match status" value="1"/>
</dbReference>
<evidence type="ECO:0000256" key="1">
    <source>
        <dbReference type="ARBA" id="ARBA00022490"/>
    </source>
</evidence>
<keyword evidence="2 6" id="KW-0489">Methyltransferase</keyword>
<gene>
    <name evidence="8" type="ORF">CVP05_11015</name>
</gene>
<comment type="caution">
    <text evidence="8">The sequence shown here is derived from an EMBL/GenBank/DDBJ whole genome shotgun (WGS) entry which is preliminary data.</text>
</comment>
<accession>A0A2M8S071</accession>
<dbReference type="AlphaFoldDB" id="A0A2M8S071"/>
<dbReference type="InterPro" id="IPR050210">
    <property type="entry name" value="tRNA_Adenine-N(6)_MTase"/>
</dbReference>
<reference evidence="8 9" key="1">
    <citation type="submission" date="2017-11" db="EMBL/GenBank/DDBJ databases">
        <title>Reclassification of Bisgaard taxon 7 as Conservatibacter flavescens gen. nov., sp. nov.</title>
        <authorList>
            <person name="Christensen H."/>
        </authorList>
    </citation>
    <scope>NUCLEOTIDE SEQUENCE [LARGE SCALE GENOMIC DNA]</scope>
    <source>
        <strain evidence="8 9">7_4</strain>
    </source>
</reference>
<comment type="catalytic activity">
    <reaction evidence="6">
        <text>adenosine(37) in tRNA1(Val) + S-adenosyl-L-methionine = N(6)-methyladenosine(37) in tRNA1(Val) + S-adenosyl-L-homocysteine + H(+)</text>
        <dbReference type="Rhea" id="RHEA:43160"/>
        <dbReference type="Rhea" id="RHEA-COMP:10369"/>
        <dbReference type="Rhea" id="RHEA-COMP:10370"/>
        <dbReference type="ChEBI" id="CHEBI:15378"/>
        <dbReference type="ChEBI" id="CHEBI:57856"/>
        <dbReference type="ChEBI" id="CHEBI:59789"/>
        <dbReference type="ChEBI" id="CHEBI:74411"/>
        <dbReference type="ChEBI" id="CHEBI:74449"/>
        <dbReference type="EC" id="2.1.1.223"/>
    </reaction>
</comment>
<evidence type="ECO:0000259" key="7">
    <source>
        <dbReference type="Pfam" id="PF05175"/>
    </source>
</evidence>
<evidence type="ECO:0000256" key="5">
    <source>
        <dbReference type="ARBA" id="ARBA00022694"/>
    </source>
</evidence>
<dbReference type="EMBL" id="PHHA01000028">
    <property type="protein sequence ID" value="PJG84543.1"/>
    <property type="molecule type" value="Genomic_DNA"/>
</dbReference>
<keyword evidence="9" id="KW-1185">Reference proteome</keyword>
<dbReference type="InterPro" id="IPR002052">
    <property type="entry name" value="DNA_methylase_N6_adenine_CS"/>
</dbReference>
<dbReference type="PROSITE" id="PS01131">
    <property type="entry name" value="RRNA_A_DIMETH"/>
    <property type="match status" value="1"/>
</dbReference>
<dbReference type="GO" id="GO:0000179">
    <property type="term" value="F:rRNA (adenine-N6,N6-)-dimethyltransferase activity"/>
    <property type="evidence" value="ECO:0007669"/>
    <property type="project" value="InterPro"/>
</dbReference>
<organism evidence="8 9">
    <name type="scientific">Conservatibacter flavescens</name>
    <dbReference type="NCBI Taxonomy" id="28161"/>
    <lineage>
        <taxon>Bacteria</taxon>
        <taxon>Pseudomonadati</taxon>
        <taxon>Pseudomonadota</taxon>
        <taxon>Gammaproteobacteria</taxon>
        <taxon>Pasteurellales</taxon>
        <taxon>Pasteurellaceae</taxon>
        <taxon>Conservatibacter</taxon>
    </lineage>
</organism>
<comment type="function">
    <text evidence="6">Specifically methylates the adenine in position 37 of tRNA(1)(Val) (anticodon cmo5UAC).</text>
</comment>
<comment type="similarity">
    <text evidence="6">Belongs to the methyltransferase superfamily. tRNA (adenine-N(6)-)-methyltransferase family.</text>
</comment>
<dbReference type="InterPro" id="IPR020596">
    <property type="entry name" value="rRNA_Ade_Mease_Trfase_CS"/>
</dbReference>
<proteinExistence type="inferred from homology"/>
<evidence type="ECO:0000256" key="6">
    <source>
        <dbReference type="HAMAP-Rule" id="MF_01872"/>
    </source>
</evidence>
<keyword evidence="4 6" id="KW-0949">S-adenosyl-L-methionine</keyword>
<dbReference type="InterPro" id="IPR007848">
    <property type="entry name" value="Small_mtfrase_dom"/>
</dbReference>
<keyword evidence="1 6" id="KW-0963">Cytoplasm</keyword>
<dbReference type="InterPro" id="IPR022882">
    <property type="entry name" value="tRNA_adenine-N6_MeTrfase"/>
</dbReference>
<comment type="subcellular location">
    <subcellularLocation>
        <location evidence="6">Cytoplasm</location>
    </subcellularLocation>
</comment>
<name>A0A2M8S071_9PAST</name>
<evidence type="ECO:0000256" key="2">
    <source>
        <dbReference type="ARBA" id="ARBA00022603"/>
    </source>
</evidence>
<sequence>MSGFRFKQFYVEQEHTAMKVGTDGVLLGAWASHTNPSHILDLGTGTGLLTLMLAQRYPQAQLSAVELDEAAFKQAQFNVQQSLWSERIQLFHRDIVAFSQSNNQKFDLIVANPPYFETGCQCRSTARHLARYTDTLTHLDWLRIAADCLSDEGNIAFVLPFSAGEQLKTWAKSTALYCVAQTDIITKTGKTPQRMLLSFAFQERPREKKILAIYDENSQYHPDFITLTQAFYLRF</sequence>
<keyword evidence="5 6" id="KW-0819">tRNA processing</keyword>
<dbReference type="EC" id="2.1.1.223" evidence="6"/>
<dbReference type="PANTHER" id="PTHR47739">
    <property type="entry name" value="TRNA1(VAL) (ADENINE(37)-N6)-METHYLTRANSFERASE"/>
    <property type="match status" value="1"/>
</dbReference>
<feature type="domain" description="Methyltransferase small" evidence="7">
    <location>
        <begin position="35"/>
        <end position="120"/>
    </location>
</feature>
<dbReference type="HAMAP" id="MF_01872">
    <property type="entry name" value="tRNA_methyltr_YfiC"/>
    <property type="match status" value="1"/>
</dbReference>
<dbReference type="GO" id="GO:0003676">
    <property type="term" value="F:nucleic acid binding"/>
    <property type="evidence" value="ECO:0007669"/>
    <property type="project" value="InterPro"/>
</dbReference>
<dbReference type="RefSeq" id="WP_100289621.1">
    <property type="nucleotide sequence ID" value="NZ_PHHA01000028.1"/>
</dbReference>